<evidence type="ECO:0000313" key="2">
    <source>
        <dbReference type="EMBL" id="CAE6336052.1"/>
    </source>
</evidence>
<protein>
    <submittedName>
        <fullName evidence="2">Uncharacterized protein</fullName>
    </submittedName>
</protein>
<gene>
    <name evidence="2" type="ORF">RDB_LOCUS576</name>
</gene>
<feature type="compositionally biased region" description="Basic and acidic residues" evidence="1">
    <location>
        <begin position="126"/>
        <end position="138"/>
    </location>
</feature>
<name>A0A8H2W5M9_9AGAM</name>
<dbReference type="EMBL" id="CAJMWS010000007">
    <property type="protein sequence ID" value="CAE6336052.1"/>
    <property type="molecule type" value="Genomic_DNA"/>
</dbReference>
<evidence type="ECO:0000256" key="1">
    <source>
        <dbReference type="SAM" id="MobiDB-lite"/>
    </source>
</evidence>
<organism evidence="2 3">
    <name type="scientific">Rhizoctonia solani</name>
    <dbReference type="NCBI Taxonomy" id="456999"/>
    <lineage>
        <taxon>Eukaryota</taxon>
        <taxon>Fungi</taxon>
        <taxon>Dikarya</taxon>
        <taxon>Basidiomycota</taxon>
        <taxon>Agaricomycotina</taxon>
        <taxon>Agaricomycetes</taxon>
        <taxon>Cantharellales</taxon>
        <taxon>Ceratobasidiaceae</taxon>
        <taxon>Rhizoctonia</taxon>
    </lineage>
</organism>
<dbReference type="Proteomes" id="UP000663846">
    <property type="component" value="Unassembled WGS sequence"/>
</dbReference>
<accession>A0A8H2W5M9</accession>
<feature type="region of interest" description="Disordered" evidence="1">
    <location>
        <begin position="1"/>
        <end position="33"/>
    </location>
</feature>
<feature type="non-terminal residue" evidence="2">
    <location>
        <position position="1"/>
    </location>
</feature>
<evidence type="ECO:0000313" key="3">
    <source>
        <dbReference type="Proteomes" id="UP000663846"/>
    </source>
</evidence>
<reference evidence="2" key="1">
    <citation type="submission" date="2021-01" db="EMBL/GenBank/DDBJ databases">
        <authorList>
            <person name="Kaushik A."/>
        </authorList>
    </citation>
    <scope>NUCLEOTIDE SEQUENCE</scope>
    <source>
        <strain evidence="2">AG1-1C</strain>
    </source>
</reference>
<sequence>GVQTAQRQDTATESDGPAISSSLRKSSSSGSDLIASSSAMTLEQYDELYHKYIQIEPPGVSPSPNNIVGSLCSLTLEVQSEDEIVLEDPPNNTENHNPADNWNFQSLAEPKEDKALDLPPPTTAKDPNDDKDIAEESKTLSCKLS</sequence>
<comment type="caution">
    <text evidence="2">The sequence shown here is derived from an EMBL/GenBank/DDBJ whole genome shotgun (WGS) entry which is preliminary data.</text>
</comment>
<feature type="compositionally biased region" description="Low complexity" evidence="1">
    <location>
        <begin position="20"/>
        <end position="33"/>
    </location>
</feature>
<proteinExistence type="predicted"/>
<feature type="compositionally biased region" description="Polar residues" evidence="1">
    <location>
        <begin position="90"/>
        <end position="106"/>
    </location>
</feature>
<dbReference type="AlphaFoldDB" id="A0A8H2W5M9"/>
<feature type="region of interest" description="Disordered" evidence="1">
    <location>
        <begin position="83"/>
        <end position="145"/>
    </location>
</feature>
<feature type="compositionally biased region" description="Polar residues" evidence="1">
    <location>
        <begin position="1"/>
        <end position="13"/>
    </location>
</feature>